<keyword evidence="2" id="KW-1185">Reference proteome</keyword>
<evidence type="ECO:0000313" key="1">
    <source>
        <dbReference type="EMBL" id="MDQ0323508.1"/>
    </source>
</evidence>
<proteinExistence type="predicted"/>
<accession>A0ABU0BZ05</accession>
<organism evidence="1 2">
    <name type="scientific">Pararhizobium capsulatum DSM 1112</name>
    <dbReference type="NCBI Taxonomy" id="1121113"/>
    <lineage>
        <taxon>Bacteria</taxon>
        <taxon>Pseudomonadati</taxon>
        <taxon>Pseudomonadota</taxon>
        <taxon>Alphaproteobacteria</taxon>
        <taxon>Hyphomicrobiales</taxon>
        <taxon>Rhizobiaceae</taxon>
        <taxon>Rhizobium/Agrobacterium group</taxon>
        <taxon>Pararhizobium</taxon>
    </lineage>
</organism>
<reference evidence="1 2" key="1">
    <citation type="submission" date="2023-07" db="EMBL/GenBank/DDBJ databases">
        <title>Genomic Encyclopedia of Type Strains, Phase IV (KMG-IV): sequencing the most valuable type-strain genomes for metagenomic binning, comparative biology and taxonomic classification.</title>
        <authorList>
            <person name="Goeker M."/>
        </authorList>
    </citation>
    <scope>NUCLEOTIDE SEQUENCE [LARGE SCALE GENOMIC DNA]</scope>
    <source>
        <strain evidence="1 2">DSM 1112</strain>
    </source>
</reference>
<evidence type="ECO:0000313" key="2">
    <source>
        <dbReference type="Proteomes" id="UP001230207"/>
    </source>
</evidence>
<protein>
    <submittedName>
        <fullName evidence="1">Uncharacterized protein</fullName>
    </submittedName>
</protein>
<gene>
    <name evidence="1" type="ORF">QO002_005714</name>
</gene>
<comment type="caution">
    <text evidence="1">The sequence shown here is derived from an EMBL/GenBank/DDBJ whole genome shotgun (WGS) entry which is preliminary data.</text>
</comment>
<dbReference type="EMBL" id="JAUSVF010000003">
    <property type="protein sequence ID" value="MDQ0323508.1"/>
    <property type="molecule type" value="Genomic_DNA"/>
</dbReference>
<sequence length="31" mass="3657">MEYIVPNPKFSTLFTEEIRLRAQSNLAQFGR</sequence>
<name>A0ABU0BZ05_9HYPH</name>
<dbReference type="Proteomes" id="UP001230207">
    <property type="component" value="Unassembled WGS sequence"/>
</dbReference>